<evidence type="ECO:0000256" key="2">
    <source>
        <dbReference type="SAM" id="Phobius"/>
    </source>
</evidence>
<protein>
    <submittedName>
        <fullName evidence="3">Uncharacterized protein</fullName>
    </submittedName>
</protein>
<evidence type="ECO:0000313" key="3">
    <source>
        <dbReference type="EMBL" id="CAL8139162.1"/>
    </source>
</evidence>
<comment type="caution">
    <text evidence="3">The sequence shown here is derived from an EMBL/GenBank/DDBJ whole genome shotgun (WGS) entry which is preliminary data.</text>
</comment>
<proteinExistence type="predicted"/>
<feature type="compositionally biased region" description="Acidic residues" evidence="1">
    <location>
        <begin position="128"/>
        <end position="139"/>
    </location>
</feature>
<accession>A0ABP1RYY3</accession>
<dbReference type="EMBL" id="CAXLJM020000124">
    <property type="protein sequence ID" value="CAL8139162.1"/>
    <property type="molecule type" value="Genomic_DNA"/>
</dbReference>
<dbReference type="Proteomes" id="UP001642540">
    <property type="component" value="Unassembled WGS sequence"/>
</dbReference>
<keyword evidence="4" id="KW-1185">Reference proteome</keyword>
<name>A0ABP1RYY3_9HEXA</name>
<feature type="region of interest" description="Disordered" evidence="1">
    <location>
        <begin position="95"/>
        <end position="141"/>
    </location>
</feature>
<keyword evidence="2" id="KW-0472">Membrane</keyword>
<keyword evidence="2" id="KW-0812">Transmembrane</keyword>
<reference evidence="3 4" key="1">
    <citation type="submission" date="2024-08" db="EMBL/GenBank/DDBJ databases">
        <authorList>
            <person name="Cucini C."/>
            <person name="Frati F."/>
        </authorList>
    </citation>
    <scope>NUCLEOTIDE SEQUENCE [LARGE SCALE GENOMIC DNA]</scope>
</reference>
<feature type="transmembrane region" description="Helical" evidence="2">
    <location>
        <begin position="42"/>
        <end position="64"/>
    </location>
</feature>
<keyword evidence="2" id="KW-1133">Transmembrane helix</keyword>
<organism evidence="3 4">
    <name type="scientific">Orchesella dallaii</name>
    <dbReference type="NCBI Taxonomy" id="48710"/>
    <lineage>
        <taxon>Eukaryota</taxon>
        <taxon>Metazoa</taxon>
        <taxon>Ecdysozoa</taxon>
        <taxon>Arthropoda</taxon>
        <taxon>Hexapoda</taxon>
        <taxon>Collembola</taxon>
        <taxon>Entomobryomorpha</taxon>
        <taxon>Entomobryoidea</taxon>
        <taxon>Orchesellidae</taxon>
        <taxon>Orchesellinae</taxon>
        <taxon>Orchesella</taxon>
    </lineage>
</organism>
<gene>
    <name evidence="3" type="ORF">ODALV1_LOCUS27711</name>
</gene>
<sequence>MMYFGAHSTLIMAFEKTLDFTRTGGERKGVDILKWDPNDKGYSYRAASVVMEWIIVAIFCTFIVTFTAEFKTFRVEEPQCKFLFIKVEELGEREGDEESRIGAAGDGYGEMGGDVESEGKSNSVYTDDLNDDDDDENADAEIVTPIHSSEIVVAVDKLERVVVV</sequence>
<evidence type="ECO:0000313" key="4">
    <source>
        <dbReference type="Proteomes" id="UP001642540"/>
    </source>
</evidence>
<evidence type="ECO:0000256" key="1">
    <source>
        <dbReference type="SAM" id="MobiDB-lite"/>
    </source>
</evidence>